<accession>A0AAW7DQV2</accession>
<dbReference type="InterPro" id="IPR038765">
    <property type="entry name" value="Papain-like_cys_pep_sf"/>
</dbReference>
<dbReference type="RefSeq" id="WP_286593576.1">
    <property type="nucleotide sequence ID" value="NZ_JACANB010000003.1"/>
</dbReference>
<feature type="transmembrane region" description="Helical" evidence="1">
    <location>
        <begin position="140"/>
        <end position="158"/>
    </location>
</feature>
<dbReference type="InterPro" id="IPR052901">
    <property type="entry name" value="Bact_TGase-like"/>
</dbReference>
<dbReference type="SMART" id="SM00460">
    <property type="entry name" value="TGc"/>
    <property type="match status" value="1"/>
</dbReference>
<evidence type="ECO:0000256" key="1">
    <source>
        <dbReference type="SAM" id="Phobius"/>
    </source>
</evidence>
<feature type="transmembrane region" description="Helical" evidence="1">
    <location>
        <begin position="170"/>
        <end position="192"/>
    </location>
</feature>
<dbReference type="PANTHER" id="PTHR42736">
    <property type="entry name" value="PROTEIN-GLUTAMINE GAMMA-GLUTAMYLTRANSFERASE"/>
    <property type="match status" value="1"/>
</dbReference>
<dbReference type="Proteomes" id="UP001173465">
    <property type="component" value="Unassembled WGS sequence"/>
</dbReference>
<reference evidence="3" key="2">
    <citation type="journal article" date="2022" name="Sci. Total Environ.">
        <title>Prevalence, transmission, and molecular epidemiology of tet(X)-positive bacteria among humans, animals, and environmental niches in China: An epidemiological, and genomic-based study.</title>
        <authorList>
            <person name="Dong N."/>
            <person name="Zeng Y."/>
            <person name="Cai C."/>
            <person name="Sun C."/>
            <person name="Lu J."/>
            <person name="Liu C."/>
            <person name="Zhou H."/>
            <person name="Sun Q."/>
            <person name="Shu L."/>
            <person name="Wang H."/>
            <person name="Wang Y."/>
            <person name="Wang S."/>
            <person name="Wu C."/>
            <person name="Chan E.W."/>
            <person name="Chen G."/>
            <person name="Shen Z."/>
            <person name="Chen S."/>
            <person name="Zhang R."/>
        </authorList>
    </citation>
    <scope>NUCLEOTIDE SEQUENCE</scope>
    <source>
        <strain evidence="3">DF46-2-2</strain>
    </source>
</reference>
<dbReference type="AlphaFoldDB" id="A0AAW7DQV2"/>
<keyword evidence="1" id="KW-0812">Transmembrane</keyword>
<sequence length="669" mass="75632">MLKSATQRVTQTTAAPLIPRSGLIWILIAQCLAVTPHLFYLPVWTALVWVVCALWRVQIYRMRAVYPGKLTKLLLALAGVAGVFISRGSIIGVEGGVALLVTAFTLKLIEMKTQRDALVVIFLGFFIVLTSYLFDDGLLAAIYSLFPLTALIAALIGLQPSSRREQPKTTLKTASLLLLQAVPLMVLLFLFFPRLDPLWSLPQPSDQATTGLSDSMAPGDIAELSQSSALAFRASFSGDIPDKNQLYWRALTMDYFDGRAWSHPPRRNDVQAPRWQPQGERVDYRVIMQPTSQSWLFSLDVSATQQADARQMHDYRLQRRTPVNSAYQYRASAWLSAARDLQLTARDLQRNLQLPRQSNPAARQWAEQLSAQYPEPEQLVQAVLRHFNQAPFHYTLKPPKLGQHSVDEFLFDSQSGFCEHYSSAMVFVLRAAGIPARIVTGYQGGEINQKGNFVQVRQFDAHAWVEYWLAGKGWITADPTFQVAPNRIELGLQEALQDQSEFLAQDTFSALRFSHVGWLTTLRMEWESLNHLWQSKVLGYQRERQLNWLSQWLGRVDWVQIGSGLLIGTLFLLLLLWLGLSKPWQQPSNLPLARLAELQQLLLKRGISYSSSQGLRAYRQQVADLPNAEPIVQFLTTLEAQQYAGKTISKHEFNQQWRAAKKAAKNSRG</sequence>
<name>A0AAW7DQV2_9GAMM</name>
<feature type="domain" description="Transglutaminase-like" evidence="2">
    <location>
        <begin position="410"/>
        <end position="481"/>
    </location>
</feature>
<dbReference type="SUPFAM" id="SSF54001">
    <property type="entry name" value="Cysteine proteinases"/>
    <property type="match status" value="1"/>
</dbReference>
<evidence type="ECO:0000259" key="2">
    <source>
        <dbReference type="SMART" id="SM00460"/>
    </source>
</evidence>
<evidence type="ECO:0000313" key="4">
    <source>
        <dbReference type="Proteomes" id="UP001173465"/>
    </source>
</evidence>
<dbReference type="PANTHER" id="PTHR42736:SF1">
    <property type="entry name" value="PROTEIN-GLUTAMINE GAMMA-GLUTAMYLTRANSFERASE"/>
    <property type="match status" value="1"/>
</dbReference>
<reference evidence="3" key="1">
    <citation type="submission" date="2020-06" db="EMBL/GenBank/DDBJ databases">
        <authorList>
            <person name="Dong N."/>
        </authorList>
    </citation>
    <scope>NUCLEOTIDE SEQUENCE</scope>
    <source>
        <strain evidence="3">DF46-2-2</strain>
    </source>
</reference>
<gene>
    <name evidence="3" type="ORF">HX099_06015</name>
</gene>
<dbReference type="EMBL" id="JACANB010000003">
    <property type="protein sequence ID" value="MDM1696216.1"/>
    <property type="molecule type" value="Genomic_DNA"/>
</dbReference>
<comment type="caution">
    <text evidence="3">The sequence shown here is derived from an EMBL/GenBank/DDBJ whole genome shotgun (WGS) entry which is preliminary data.</text>
</comment>
<feature type="transmembrane region" description="Helical" evidence="1">
    <location>
        <begin position="558"/>
        <end position="580"/>
    </location>
</feature>
<proteinExistence type="predicted"/>
<dbReference type="Gene3D" id="3.10.620.30">
    <property type="match status" value="1"/>
</dbReference>
<dbReference type="InterPro" id="IPR021878">
    <property type="entry name" value="TgpA_N"/>
</dbReference>
<dbReference type="Pfam" id="PF11992">
    <property type="entry name" value="TgpA_N"/>
    <property type="match status" value="1"/>
</dbReference>
<feature type="transmembrane region" description="Helical" evidence="1">
    <location>
        <begin position="116"/>
        <end position="134"/>
    </location>
</feature>
<organism evidence="3 4">
    <name type="scientific">Thiopseudomonas alkaliphila</name>
    <dbReference type="NCBI Taxonomy" id="1697053"/>
    <lineage>
        <taxon>Bacteria</taxon>
        <taxon>Pseudomonadati</taxon>
        <taxon>Pseudomonadota</taxon>
        <taxon>Gammaproteobacteria</taxon>
        <taxon>Pseudomonadales</taxon>
        <taxon>Pseudomonadaceae</taxon>
        <taxon>Thiopseudomonas</taxon>
    </lineage>
</organism>
<dbReference type="Pfam" id="PF01841">
    <property type="entry name" value="Transglut_core"/>
    <property type="match status" value="1"/>
</dbReference>
<feature type="transmembrane region" description="Helical" evidence="1">
    <location>
        <begin position="23"/>
        <end position="52"/>
    </location>
</feature>
<keyword evidence="1" id="KW-1133">Transmembrane helix</keyword>
<dbReference type="InterPro" id="IPR002931">
    <property type="entry name" value="Transglutaminase-like"/>
</dbReference>
<keyword evidence="1" id="KW-0472">Membrane</keyword>
<protein>
    <submittedName>
        <fullName evidence="3">DUF3488 domain-containing transglutaminase family protein</fullName>
    </submittedName>
</protein>
<evidence type="ECO:0000313" key="3">
    <source>
        <dbReference type="EMBL" id="MDM1696216.1"/>
    </source>
</evidence>